<dbReference type="AlphaFoldDB" id="A0A0B6YYF7"/>
<feature type="compositionally biased region" description="Basic and acidic residues" evidence="1">
    <location>
        <begin position="107"/>
        <end position="126"/>
    </location>
</feature>
<evidence type="ECO:0000313" key="2">
    <source>
        <dbReference type="EMBL" id="CEK60756.1"/>
    </source>
</evidence>
<name>A0A0B6YYF7_9EUPU</name>
<dbReference type="EMBL" id="HACG01013891">
    <property type="protein sequence ID" value="CEK60756.1"/>
    <property type="molecule type" value="Transcribed_RNA"/>
</dbReference>
<protein>
    <submittedName>
        <fullName evidence="2">Uncharacterized protein</fullName>
    </submittedName>
</protein>
<organism evidence="2">
    <name type="scientific">Arion vulgaris</name>
    <dbReference type="NCBI Taxonomy" id="1028688"/>
    <lineage>
        <taxon>Eukaryota</taxon>
        <taxon>Metazoa</taxon>
        <taxon>Spiralia</taxon>
        <taxon>Lophotrochozoa</taxon>
        <taxon>Mollusca</taxon>
        <taxon>Gastropoda</taxon>
        <taxon>Heterobranchia</taxon>
        <taxon>Euthyneura</taxon>
        <taxon>Panpulmonata</taxon>
        <taxon>Eupulmonata</taxon>
        <taxon>Stylommatophora</taxon>
        <taxon>Helicina</taxon>
        <taxon>Arionoidea</taxon>
        <taxon>Arionidae</taxon>
        <taxon>Arion</taxon>
    </lineage>
</organism>
<gene>
    <name evidence="2" type="primary">ORF40306</name>
</gene>
<accession>A0A0B6YYF7</accession>
<evidence type="ECO:0000256" key="1">
    <source>
        <dbReference type="SAM" id="MobiDB-lite"/>
    </source>
</evidence>
<feature type="region of interest" description="Disordered" evidence="1">
    <location>
        <begin position="78"/>
        <end position="126"/>
    </location>
</feature>
<proteinExistence type="predicted"/>
<feature type="compositionally biased region" description="Acidic residues" evidence="1">
    <location>
        <begin position="81"/>
        <end position="96"/>
    </location>
</feature>
<feature type="non-terminal residue" evidence="2">
    <location>
        <position position="1"/>
    </location>
</feature>
<sequence length="126" mass="14174">LLLQLSLQSLQDNLFVNIDPAQLHQTFNMNTLDVGPLLPKAGVNYQINALGHSIAVGGIRTTASMLLMSRRRIRLFLLEDGNSDDEEEDEDREEDSTQQADNTVDSTRTDVRDRTEDDDKENIVDS</sequence>
<reference evidence="2" key="1">
    <citation type="submission" date="2014-12" db="EMBL/GenBank/DDBJ databases">
        <title>Insight into the proteome of Arion vulgaris.</title>
        <authorList>
            <person name="Aradska J."/>
            <person name="Bulat T."/>
            <person name="Smidak R."/>
            <person name="Sarate P."/>
            <person name="Gangsoo J."/>
            <person name="Sialana F."/>
            <person name="Bilban M."/>
            <person name="Lubec G."/>
        </authorList>
    </citation>
    <scope>NUCLEOTIDE SEQUENCE</scope>
    <source>
        <tissue evidence="2">Skin</tissue>
    </source>
</reference>